<accession>A0A6L2LEV2</accession>
<dbReference type="EMBL" id="BKCJ010004311">
    <property type="protein sequence ID" value="GEU60283.1"/>
    <property type="molecule type" value="Genomic_DNA"/>
</dbReference>
<organism evidence="1">
    <name type="scientific">Tanacetum cinerariifolium</name>
    <name type="common">Dalmatian daisy</name>
    <name type="synonym">Chrysanthemum cinerariifolium</name>
    <dbReference type="NCBI Taxonomy" id="118510"/>
    <lineage>
        <taxon>Eukaryota</taxon>
        <taxon>Viridiplantae</taxon>
        <taxon>Streptophyta</taxon>
        <taxon>Embryophyta</taxon>
        <taxon>Tracheophyta</taxon>
        <taxon>Spermatophyta</taxon>
        <taxon>Magnoliopsida</taxon>
        <taxon>eudicotyledons</taxon>
        <taxon>Gunneridae</taxon>
        <taxon>Pentapetalae</taxon>
        <taxon>asterids</taxon>
        <taxon>campanulids</taxon>
        <taxon>Asterales</taxon>
        <taxon>Asteraceae</taxon>
        <taxon>Asteroideae</taxon>
        <taxon>Anthemideae</taxon>
        <taxon>Anthemidinae</taxon>
        <taxon>Tanacetum</taxon>
    </lineage>
</organism>
<name>A0A6L2LEV2_TANCI</name>
<evidence type="ECO:0000313" key="1">
    <source>
        <dbReference type="EMBL" id="GEU60283.1"/>
    </source>
</evidence>
<dbReference type="AlphaFoldDB" id="A0A6L2LEV2"/>
<gene>
    <name evidence="1" type="ORF">Tci_032261</name>
</gene>
<comment type="caution">
    <text evidence="1">The sequence shown here is derived from an EMBL/GenBank/DDBJ whole genome shotgun (WGS) entry which is preliminary data.</text>
</comment>
<protein>
    <submittedName>
        <fullName evidence="1">Uncharacterized protein</fullName>
    </submittedName>
</protein>
<sequence length="162" mass="18356">MGNVQVAKLRKQSDIHEVGMGLYCRPNNILGKGIVNWCLGDIKNYLKNRKLEQVVAIIKSCTPNSLGDLTVTLKDLSGGSEMLMEEEEIVKLIEEKEIADLELHVCGNVTDQEDLYKFDEEALNLTLEKEARQAWAEHECWRYSANHIQCSQMSMSLNGNEL</sequence>
<reference evidence="1" key="1">
    <citation type="journal article" date="2019" name="Sci. Rep.">
        <title>Draft genome of Tanacetum cinerariifolium, the natural source of mosquito coil.</title>
        <authorList>
            <person name="Yamashiro T."/>
            <person name="Shiraishi A."/>
            <person name="Satake H."/>
            <person name="Nakayama K."/>
        </authorList>
    </citation>
    <scope>NUCLEOTIDE SEQUENCE</scope>
</reference>
<proteinExistence type="predicted"/>